<evidence type="ECO:0000313" key="2">
    <source>
        <dbReference type="EMBL" id="WXB10420.1"/>
    </source>
</evidence>
<accession>A0ABZ2LJ57</accession>
<dbReference type="Pfam" id="PF20508">
    <property type="entry name" value="DUF6734"/>
    <property type="match status" value="1"/>
</dbReference>
<proteinExistence type="predicted"/>
<reference evidence="2" key="1">
    <citation type="submission" date="2021-12" db="EMBL/GenBank/DDBJ databases">
        <title>Discovery of the Pendulisporaceae a myxobacterial family with distinct sporulation behavior and unique specialized metabolism.</title>
        <authorList>
            <person name="Garcia R."/>
            <person name="Popoff A."/>
            <person name="Bader C.D."/>
            <person name="Loehr J."/>
            <person name="Walesch S."/>
            <person name="Walt C."/>
            <person name="Boldt J."/>
            <person name="Bunk B."/>
            <person name="Haeckl F.J.F.P.J."/>
            <person name="Gunesch A.P."/>
            <person name="Birkelbach J."/>
            <person name="Nuebel U."/>
            <person name="Pietschmann T."/>
            <person name="Bach T."/>
            <person name="Mueller R."/>
        </authorList>
    </citation>
    <scope>NUCLEOTIDE SEQUENCE</scope>
    <source>
        <strain evidence="2">MSr11367</strain>
    </source>
</reference>
<dbReference type="InterPro" id="IPR046621">
    <property type="entry name" value="DUF6734"/>
</dbReference>
<dbReference type="EMBL" id="CP089983">
    <property type="protein sequence ID" value="WXB10420.1"/>
    <property type="molecule type" value="Genomic_DNA"/>
</dbReference>
<organism evidence="2 3">
    <name type="scientific">Pendulispora rubella</name>
    <dbReference type="NCBI Taxonomy" id="2741070"/>
    <lineage>
        <taxon>Bacteria</taxon>
        <taxon>Pseudomonadati</taxon>
        <taxon>Myxococcota</taxon>
        <taxon>Myxococcia</taxon>
        <taxon>Myxococcales</taxon>
        <taxon>Sorangiineae</taxon>
        <taxon>Pendulisporaceae</taxon>
        <taxon>Pendulispora</taxon>
    </lineage>
</organism>
<dbReference type="Proteomes" id="UP001374803">
    <property type="component" value="Chromosome"/>
</dbReference>
<gene>
    <name evidence="2" type="ORF">LVJ94_24730</name>
</gene>
<sequence length="303" mass="34603">MKAVFSFWSKPFPAHRRTVWMTEAHHLYSWALAVHAAGVHYPTSLVTDDEGKRLLVDDLGLQFGEYSVALNGLSDMDPDWWTLSKLYTYTLQKEPFFHIDSDAYLWKRLPEHVEQSPVLGQNPDPFGFGAWASVLSDIRSAFARSKRAWLPDEWTWYEAARGGLSVAAGLVGGQRFDFLAHYGQSVMTMLKHRGNTRPLAALREKARCMVAVEEWFLQACVEYHRGRADSPFRDIRIEYLFPSHAAAWSEREALRMGFTHLIGQAKRNPRIAGYLENRVQRDLPALYERCREVAAARVRGGSG</sequence>
<protein>
    <recommendedName>
        <fullName evidence="1">DUF6734 domain-containing protein</fullName>
    </recommendedName>
</protein>
<evidence type="ECO:0000259" key="1">
    <source>
        <dbReference type="Pfam" id="PF20508"/>
    </source>
</evidence>
<keyword evidence="3" id="KW-1185">Reference proteome</keyword>
<evidence type="ECO:0000313" key="3">
    <source>
        <dbReference type="Proteomes" id="UP001374803"/>
    </source>
</evidence>
<feature type="domain" description="DUF6734" evidence="1">
    <location>
        <begin position="1"/>
        <end position="291"/>
    </location>
</feature>
<name>A0ABZ2LJ57_9BACT</name>
<dbReference type="RefSeq" id="WP_394840095.1">
    <property type="nucleotide sequence ID" value="NZ_CP089929.1"/>
</dbReference>